<name>A0A1X0QMC1_RHIZD</name>
<organism evidence="1">
    <name type="scientific">Rhizopus microsporus var. microsporus</name>
    <dbReference type="NCBI Taxonomy" id="86635"/>
    <lineage>
        <taxon>Eukaryota</taxon>
        <taxon>Fungi</taxon>
        <taxon>Fungi incertae sedis</taxon>
        <taxon>Mucoromycota</taxon>
        <taxon>Mucoromycotina</taxon>
        <taxon>Mucoromycetes</taxon>
        <taxon>Mucorales</taxon>
        <taxon>Mucorineae</taxon>
        <taxon>Rhizopodaceae</taxon>
        <taxon>Rhizopus</taxon>
    </lineage>
</organism>
<proteinExistence type="predicted"/>
<dbReference type="AlphaFoldDB" id="A0A1X0QMC1"/>
<sequence length="107" mass="12320">LFKGSTSDTVFVDISSVENKKLFVKELKEVYSDNSHLWGIEDCFRRSYSRLYAKITFSAEFTKKVYDEGSEFPSSPYRFVEHQSLSVNSEILTITAFLVNMAERLVA</sequence>
<protein>
    <submittedName>
        <fullName evidence="1">Uncharacterized protein</fullName>
    </submittedName>
</protein>
<dbReference type="EMBL" id="KV922230">
    <property type="protein sequence ID" value="ORE00897.1"/>
    <property type="molecule type" value="Genomic_DNA"/>
</dbReference>
<dbReference type="Proteomes" id="UP000242414">
    <property type="component" value="Unassembled WGS sequence"/>
</dbReference>
<gene>
    <name evidence="1" type="ORF">BCV72DRAFT_218304</name>
</gene>
<evidence type="ECO:0000313" key="1">
    <source>
        <dbReference type="EMBL" id="ORE00897.1"/>
    </source>
</evidence>
<feature type="non-terminal residue" evidence="1">
    <location>
        <position position="1"/>
    </location>
</feature>
<accession>A0A1X0QMC1</accession>
<dbReference type="VEuPathDB" id="FungiDB:BCV72DRAFT_218304"/>
<reference evidence="1" key="1">
    <citation type="journal article" date="2016" name="Proc. Natl. Acad. Sci. U.S.A.">
        <title>Lipid metabolic changes in an early divergent fungus govern the establishment of a mutualistic symbiosis with endobacteria.</title>
        <authorList>
            <person name="Lastovetsky O.A."/>
            <person name="Gaspar M.L."/>
            <person name="Mondo S.J."/>
            <person name="LaButti K.M."/>
            <person name="Sandor L."/>
            <person name="Grigoriev I.V."/>
            <person name="Henry S.A."/>
            <person name="Pawlowska T.E."/>
        </authorList>
    </citation>
    <scope>NUCLEOTIDE SEQUENCE [LARGE SCALE GENOMIC DNA]</scope>
    <source>
        <strain evidence="1">ATCC 52814</strain>
    </source>
</reference>